<dbReference type="NCBIfam" id="TIGR00254">
    <property type="entry name" value="GGDEF"/>
    <property type="match status" value="1"/>
</dbReference>
<dbReference type="SMART" id="SM00052">
    <property type="entry name" value="EAL"/>
    <property type="match status" value="1"/>
</dbReference>
<feature type="domain" description="GGDEF" evidence="2">
    <location>
        <begin position="149"/>
        <end position="283"/>
    </location>
</feature>
<dbReference type="Proteomes" id="UP001597380">
    <property type="component" value="Unassembled WGS sequence"/>
</dbReference>
<dbReference type="RefSeq" id="WP_345339282.1">
    <property type="nucleotide sequence ID" value="NZ_BAABLI010000008.1"/>
</dbReference>
<dbReference type="SMART" id="SM00267">
    <property type="entry name" value="GGDEF"/>
    <property type="match status" value="1"/>
</dbReference>
<dbReference type="InterPro" id="IPR035919">
    <property type="entry name" value="EAL_sf"/>
</dbReference>
<dbReference type="EMBL" id="JBHUHT010000012">
    <property type="protein sequence ID" value="MFD2096334.1"/>
    <property type="molecule type" value="Genomic_DNA"/>
</dbReference>
<dbReference type="PROSITE" id="PS50887">
    <property type="entry name" value="GGDEF"/>
    <property type="match status" value="1"/>
</dbReference>
<accession>A0ABW4XQN4</accession>
<dbReference type="InterPro" id="IPR052155">
    <property type="entry name" value="Biofilm_reg_signaling"/>
</dbReference>
<evidence type="ECO:0000313" key="4">
    <source>
        <dbReference type="Proteomes" id="UP001597380"/>
    </source>
</evidence>
<dbReference type="InterPro" id="IPR029787">
    <property type="entry name" value="Nucleotide_cyclase"/>
</dbReference>
<gene>
    <name evidence="3" type="ORF">ACFSJ3_10095</name>
</gene>
<dbReference type="Gene3D" id="3.30.70.270">
    <property type="match status" value="1"/>
</dbReference>
<reference evidence="4" key="1">
    <citation type="journal article" date="2019" name="Int. J. Syst. Evol. Microbiol.">
        <title>The Global Catalogue of Microorganisms (GCM) 10K type strain sequencing project: providing services to taxonomists for standard genome sequencing and annotation.</title>
        <authorList>
            <consortium name="The Broad Institute Genomics Platform"/>
            <consortium name="The Broad Institute Genome Sequencing Center for Infectious Disease"/>
            <person name="Wu L."/>
            <person name="Ma J."/>
        </authorList>
    </citation>
    <scope>NUCLEOTIDE SEQUENCE [LARGE SCALE GENOMIC DNA]</scope>
    <source>
        <strain evidence="4">CGMCC 1.10992</strain>
    </source>
</reference>
<sequence length="564" mass="62050">MRTQLNVVTVAPATTQGWDLLLNSTDYALTRLTSEEQLDKLPSATHLVLVDQSLLSATLLQSCQNAGHQVVVITEVVEPAQQTQWLAEGVKDILVLPLSAALIKERISQLAANLDATSAGIDPLTKLPNRHQLSKHLEQQIASASGAKQSFAVMFVDLEHFKEVNDLHGHQFGDQLLRQVTEQMKHEVESPNLLCRYGGDEFAVVLAPGDSSELQARQLAIRLISLLEQPFEIEGRRISLGASVGISLYPEHGECASSLLDCADVAMFEAKSRGVGDVMLYASFMAEGASYRETLERRLPGALERQELVMYYQPVFDLLGTRVVSAEALLRWEEPEFGLIPPGDFLSVVESAGVSEALGEYILAQVCQTLKQWQDAGIQLSIAVNLSTFQLDAADFLNRIHAVVESHGVDFHQLQFEITESMLFTGTVRKLEQLSSLARAGAEIILDDFGYGLSNFSNLVKSPLSAIKIDRRFVAAATEDQSTQTLIRSLISLAHSLQKRVVAEGVETMAQRDLLLSMGCEQGQGFQFAHPMPGELFIDWFHQDSELAIATQPAQQAPPEFEEN</sequence>
<dbReference type="PANTHER" id="PTHR44757:SF2">
    <property type="entry name" value="BIOFILM ARCHITECTURE MAINTENANCE PROTEIN MBAA"/>
    <property type="match status" value="1"/>
</dbReference>
<dbReference type="Gene3D" id="3.20.20.450">
    <property type="entry name" value="EAL domain"/>
    <property type="match status" value="1"/>
</dbReference>
<dbReference type="InterPro" id="IPR043128">
    <property type="entry name" value="Rev_trsase/Diguanyl_cyclase"/>
</dbReference>
<name>A0ABW4XQN4_9GAMM</name>
<evidence type="ECO:0000313" key="3">
    <source>
        <dbReference type="EMBL" id="MFD2096334.1"/>
    </source>
</evidence>
<dbReference type="PANTHER" id="PTHR44757">
    <property type="entry name" value="DIGUANYLATE CYCLASE DGCP"/>
    <property type="match status" value="1"/>
</dbReference>
<dbReference type="InterPro" id="IPR000160">
    <property type="entry name" value="GGDEF_dom"/>
</dbReference>
<evidence type="ECO:0000259" key="2">
    <source>
        <dbReference type="PROSITE" id="PS50887"/>
    </source>
</evidence>
<dbReference type="PROSITE" id="PS50883">
    <property type="entry name" value="EAL"/>
    <property type="match status" value="1"/>
</dbReference>
<proteinExistence type="predicted"/>
<comment type="caution">
    <text evidence="3">The sequence shown here is derived from an EMBL/GenBank/DDBJ whole genome shotgun (WGS) entry which is preliminary data.</text>
</comment>
<keyword evidence="4" id="KW-1185">Reference proteome</keyword>
<dbReference type="CDD" id="cd01948">
    <property type="entry name" value="EAL"/>
    <property type="match status" value="1"/>
</dbReference>
<dbReference type="SUPFAM" id="SSF55073">
    <property type="entry name" value="Nucleotide cyclase"/>
    <property type="match status" value="1"/>
</dbReference>
<feature type="domain" description="EAL" evidence="1">
    <location>
        <begin position="292"/>
        <end position="545"/>
    </location>
</feature>
<dbReference type="CDD" id="cd01949">
    <property type="entry name" value="GGDEF"/>
    <property type="match status" value="1"/>
</dbReference>
<organism evidence="3 4">
    <name type="scientific">Corallincola platygyrae</name>
    <dbReference type="NCBI Taxonomy" id="1193278"/>
    <lineage>
        <taxon>Bacteria</taxon>
        <taxon>Pseudomonadati</taxon>
        <taxon>Pseudomonadota</taxon>
        <taxon>Gammaproteobacteria</taxon>
        <taxon>Alteromonadales</taxon>
        <taxon>Psychromonadaceae</taxon>
        <taxon>Corallincola</taxon>
    </lineage>
</organism>
<protein>
    <submittedName>
        <fullName evidence="3">Bifunctional diguanylate cyclase/phosphodiesterase</fullName>
    </submittedName>
</protein>
<evidence type="ECO:0000259" key="1">
    <source>
        <dbReference type="PROSITE" id="PS50883"/>
    </source>
</evidence>
<dbReference type="Pfam" id="PF00990">
    <property type="entry name" value="GGDEF"/>
    <property type="match status" value="1"/>
</dbReference>
<dbReference type="InterPro" id="IPR001633">
    <property type="entry name" value="EAL_dom"/>
</dbReference>
<dbReference type="Pfam" id="PF00563">
    <property type="entry name" value="EAL"/>
    <property type="match status" value="1"/>
</dbReference>
<dbReference type="SUPFAM" id="SSF141868">
    <property type="entry name" value="EAL domain-like"/>
    <property type="match status" value="1"/>
</dbReference>